<keyword evidence="7" id="KW-0325">Glycoprotein</keyword>
<reference evidence="15" key="2">
    <citation type="submission" date="2025-09" db="UniProtKB">
        <authorList>
            <consortium name="Ensembl"/>
        </authorList>
    </citation>
    <scope>IDENTIFICATION</scope>
</reference>
<dbReference type="Ensembl" id="ENSMCST00000019820.1">
    <property type="protein sequence ID" value="ENSMCSP00000019336.1"/>
    <property type="gene ID" value="ENSMCSG00000013563.1"/>
</dbReference>
<keyword evidence="16" id="KW-1185">Reference proteome</keyword>
<dbReference type="InterPro" id="IPR011001">
    <property type="entry name" value="Saposin-like"/>
</dbReference>
<feature type="chain" id="PRO_5034388184" description="Prosaposin" evidence="12">
    <location>
        <begin position="21"/>
        <end position="277"/>
    </location>
</feature>
<dbReference type="Pfam" id="PF02199">
    <property type="entry name" value="SapA"/>
    <property type="match status" value="1"/>
</dbReference>
<dbReference type="PROSITE" id="PS51110">
    <property type="entry name" value="SAP_A"/>
    <property type="match status" value="1"/>
</dbReference>
<dbReference type="Proteomes" id="UP000694560">
    <property type="component" value="Unplaced"/>
</dbReference>
<dbReference type="InterPro" id="IPR008373">
    <property type="entry name" value="Saposin"/>
</dbReference>
<comment type="subcellular location">
    <subcellularLocation>
        <location evidence="1">Lysosome</location>
    </subcellularLocation>
    <subcellularLocation>
        <location evidence="2">Secreted</location>
    </subcellularLocation>
</comment>
<dbReference type="InterPro" id="IPR003119">
    <property type="entry name" value="SAP_A"/>
</dbReference>
<dbReference type="FunFam" id="1.10.225.10:FF:000002">
    <property type="entry name" value="prosaposin isoform X2"/>
    <property type="match status" value="1"/>
</dbReference>
<dbReference type="OrthoDB" id="8889685at2759"/>
<dbReference type="Gene3D" id="1.10.225.10">
    <property type="entry name" value="Saposin-like"/>
    <property type="match status" value="1"/>
</dbReference>
<protein>
    <recommendedName>
        <fullName evidence="11">Prosaposin</fullName>
    </recommendedName>
</protein>
<evidence type="ECO:0000256" key="12">
    <source>
        <dbReference type="SAM" id="SignalP"/>
    </source>
</evidence>
<feature type="domain" description="Saposin A-type" evidence="14">
    <location>
        <begin position="20"/>
        <end position="60"/>
    </location>
</feature>
<evidence type="ECO:0000256" key="8">
    <source>
        <dbReference type="ARBA" id="ARBA00023228"/>
    </source>
</evidence>
<evidence type="ECO:0000256" key="5">
    <source>
        <dbReference type="ARBA" id="ARBA00022737"/>
    </source>
</evidence>
<feature type="domain" description="Saposin B-type" evidence="13">
    <location>
        <begin position="62"/>
        <end position="143"/>
    </location>
</feature>
<evidence type="ECO:0000256" key="4">
    <source>
        <dbReference type="ARBA" id="ARBA00022729"/>
    </source>
</evidence>
<dbReference type="PROSITE" id="PS50015">
    <property type="entry name" value="SAP_B"/>
    <property type="match status" value="1"/>
</dbReference>
<keyword evidence="8" id="KW-0458">Lysosome</keyword>
<reference evidence="15" key="1">
    <citation type="submission" date="2025-08" db="UniProtKB">
        <authorList>
            <consortium name="Ensembl"/>
        </authorList>
    </citation>
    <scope>IDENTIFICATION</scope>
</reference>
<dbReference type="PRINTS" id="PR01797">
    <property type="entry name" value="SAPOSIN"/>
</dbReference>
<keyword evidence="6" id="KW-1015">Disulfide bond</keyword>
<dbReference type="GO" id="GO:0005576">
    <property type="term" value="C:extracellular region"/>
    <property type="evidence" value="ECO:0007669"/>
    <property type="project" value="UniProtKB-SubCell"/>
</dbReference>
<dbReference type="GO" id="GO:0006665">
    <property type="term" value="P:sphingolipid metabolic process"/>
    <property type="evidence" value="ECO:0007669"/>
    <property type="project" value="InterPro"/>
</dbReference>
<evidence type="ECO:0000256" key="9">
    <source>
        <dbReference type="ARBA" id="ARBA00037231"/>
    </source>
</evidence>
<keyword evidence="5" id="KW-0677">Repeat</keyword>
<dbReference type="SUPFAM" id="SSF47862">
    <property type="entry name" value="Saposin"/>
    <property type="match status" value="1"/>
</dbReference>
<dbReference type="GO" id="GO:0019216">
    <property type="term" value="P:regulation of lipid metabolic process"/>
    <property type="evidence" value="ECO:0007669"/>
    <property type="project" value="TreeGrafter"/>
</dbReference>
<evidence type="ECO:0000256" key="11">
    <source>
        <dbReference type="ARBA" id="ARBA00040265"/>
    </source>
</evidence>
<comment type="function">
    <text evidence="9">Saposin-D is a specific sphingomyelin phosphodiesterase activator (EC 3.1.4.12).</text>
</comment>
<evidence type="ECO:0000313" key="16">
    <source>
        <dbReference type="Proteomes" id="UP000694560"/>
    </source>
</evidence>
<name>A0A8C5UAU4_9PASS</name>
<dbReference type="Pfam" id="PF05184">
    <property type="entry name" value="SapB_1"/>
    <property type="match status" value="1"/>
</dbReference>
<evidence type="ECO:0000256" key="10">
    <source>
        <dbReference type="ARBA" id="ARBA00037606"/>
    </source>
</evidence>
<evidence type="ECO:0000256" key="7">
    <source>
        <dbReference type="ARBA" id="ARBA00023180"/>
    </source>
</evidence>
<dbReference type="SMART" id="SM00162">
    <property type="entry name" value="SAPA"/>
    <property type="match status" value="1"/>
</dbReference>
<evidence type="ECO:0000256" key="6">
    <source>
        <dbReference type="ARBA" id="ARBA00023157"/>
    </source>
</evidence>
<keyword evidence="4 12" id="KW-0732">Signal</keyword>
<evidence type="ECO:0000256" key="2">
    <source>
        <dbReference type="ARBA" id="ARBA00004613"/>
    </source>
</evidence>
<sequence>MSPKFLSLLSPLLFPSSTAGASPLHECGERPEDWCRDVETAAKCGALELCRLTVWDRALGVTGIPCHLCQVAVSVVGKILQDNRTEEKLRLFLDKRCQYLPFQDWSVKCKRMVDTGILVLVQLGKQSEPKVVCGTIKLCQRRDRPMATLKLQKPPPTGPTEDFADLIAPFMANVPLLLHPQDLPLGEDQVCGDCLQLMAAVQQELGTNAAFTWVLVGHTKRVCESLTPELAQRVREPAGNHTRLWGGRGLKVHVIQPLPRTGVLPPSQGLQTLSLGP</sequence>
<dbReference type="AlphaFoldDB" id="A0A8C5UAU4"/>
<dbReference type="InterPro" id="IPR051428">
    <property type="entry name" value="Sphingo_Act-Surfact_Prot"/>
</dbReference>
<dbReference type="GO" id="GO:0007193">
    <property type="term" value="P:adenylate cyclase-inhibiting G protein-coupled receptor signaling pathway"/>
    <property type="evidence" value="ECO:0007669"/>
    <property type="project" value="TreeGrafter"/>
</dbReference>
<feature type="signal peptide" evidence="12">
    <location>
        <begin position="1"/>
        <end position="20"/>
    </location>
</feature>
<keyword evidence="3" id="KW-0964">Secreted</keyword>
<accession>A0A8C5UAU4</accession>
<dbReference type="GO" id="GO:0005764">
    <property type="term" value="C:lysosome"/>
    <property type="evidence" value="ECO:0007669"/>
    <property type="project" value="InterPro"/>
</dbReference>
<evidence type="ECO:0000259" key="14">
    <source>
        <dbReference type="PROSITE" id="PS51110"/>
    </source>
</evidence>
<dbReference type="PANTHER" id="PTHR11480:SF36">
    <property type="entry name" value="PROSAPOSIN"/>
    <property type="match status" value="1"/>
</dbReference>
<comment type="function">
    <text evidence="10">Saposin-B stimulates the hydrolysis of galacto-cerebroside sulfate by arylsulfatase A (EC 3.1.6.8), GM1 gangliosides by beta-galactosidase (EC 3.2.1.23) and globotriaosylceramide by alpha-galactosidase A (EC 3.2.1.22). Saposin-B forms a solubilizing complex with the substrates of the sphingolipid hydrolases.</text>
</comment>
<proteinExistence type="predicted"/>
<dbReference type="InterPro" id="IPR007856">
    <property type="entry name" value="SapB_1"/>
</dbReference>
<evidence type="ECO:0000313" key="15">
    <source>
        <dbReference type="Ensembl" id="ENSMCSP00000019336.1"/>
    </source>
</evidence>
<organism evidence="15 16">
    <name type="scientific">Malurus cyaneus samueli</name>
    <dbReference type="NCBI Taxonomy" id="2593467"/>
    <lineage>
        <taxon>Eukaryota</taxon>
        <taxon>Metazoa</taxon>
        <taxon>Chordata</taxon>
        <taxon>Craniata</taxon>
        <taxon>Vertebrata</taxon>
        <taxon>Euteleostomi</taxon>
        <taxon>Archelosauria</taxon>
        <taxon>Archosauria</taxon>
        <taxon>Dinosauria</taxon>
        <taxon>Saurischia</taxon>
        <taxon>Theropoda</taxon>
        <taxon>Coelurosauria</taxon>
        <taxon>Aves</taxon>
        <taxon>Neognathae</taxon>
        <taxon>Neoaves</taxon>
        <taxon>Telluraves</taxon>
        <taxon>Australaves</taxon>
        <taxon>Passeriformes</taxon>
        <taxon>Meliphagoidea</taxon>
        <taxon>Maluridae</taxon>
        <taxon>Malurus</taxon>
    </lineage>
</organism>
<dbReference type="PANTHER" id="PTHR11480">
    <property type="entry name" value="SAPOSIN-RELATED"/>
    <property type="match status" value="1"/>
</dbReference>
<evidence type="ECO:0000256" key="1">
    <source>
        <dbReference type="ARBA" id="ARBA00004371"/>
    </source>
</evidence>
<dbReference type="SMART" id="SM00741">
    <property type="entry name" value="SapB"/>
    <property type="match status" value="1"/>
</dbReference>
<evidence type="ECO:0000256" key="3">
    <source>
        <dbReference type="ARBA" id="ARBA00022525"/>
    </source>
</evidence>
<dbReference type="GO" id="GO:0016020">
    <property type="term" value="C:membrane"/>
    <property type="evidence" value="ECO:0007669"/>
    <property type="project" value="GOC"/>
</dbReference>
<evidence type="ECO:0000259" key="13">
    <source>
        <dbReference type="PROSITE" id="PS50015"/>
    </source>
</evidence>
<dbReference type="InterPro" id="IPR008139">
    <property type="entry name" value="SaposinB_dom"/>
</dbReference>